<sequence>METFQYAVRKLIYSIPLLFGVTLIAFTLMVYFGPDLTYSLLGKNASPEQIAEVQRELGYDQPFVQRYLMFLKEVVTFDFGNSISTGEEVTSILARTVPISFAVALPAFIISNILGVGLALLAAYHRGGFWDKSVMIFAVVGMSVSYLMIVIAFQIIFCTTYGLNWFPVQGWIDPPPDYIDAGFFEIAYYYWYYYWLYVAVPTLTSIFVSLGYNTRFFRAVIVEELNRDYVRTAKAYGIGNGKVMIKHVLKNSLIPIVTRIIISLPFVIIAGNLVLEKFFGIPGVGLVTYDAITNGDLPVVKAVVTCTAILYVFALILTDIAYKIIDPRISYSK</sequence>
<feature type="transmembrane region" description="Helical" evidence="7">
    <location>
        <begin position="99"/>
        <end position="122"/>
    </location>
</feature>
<dbReference type="Pfam" id="PF00528">
    <property type="entry name" value="BPD_transp_1"/>
    <property type="match status" value="1"/>
</dbReference>
<gene>
    <name evidence="9" type="ORF">DDZ13_00245</name>
</gene>
<dbReference type="CDD" id="cd06261">
    <property type="entry name" value="TM_PBP2"/>
    <property type="match status" value="1"/>
</dbReference>
<keyword evidence="4 7" id="KW-0812">Transmembrane</keyword>
<name>A0A317ZII8_9BACT</name>
<feature type="transmembrane region" description="Helical" evidence="7">
    <location>
        <begin position="134"/>
        <end position="157"/>
    </location>
</feature>
<feature type="transmembrane region" description="Helical" evidence="7">
    <location>
        <begin position="192"/>
        <end position="212"/>
    </location>
</feature>
<dbReference type="EMBL" id="QHJQ01000001">
    <property type="protein sequence ID" value="PXA05330.1"/>
    <property type="molecule type" value="Genomic_DNA"/>
</dbReference>
<dbReference type="GO" id="GO:0005886">
    <property type="term" value="C:plasma membrane"/>
    <property type="evidence" value="ECO:0007669"/>
    <property type="project" value="UniProtKB-SubCell"/>
</dbReference>
<keyword evidence="3" id="KW-1003">Cell membrane</keyword>
<dbReference type="PROSITE" id="PS50928">
    <property type="entry name" value="ABC_TM1"/>
    <property type="match status" value="1"/>
</dbReference>
<evidence type="ECO:0000256" key="6">
    <source>
        <dbReference type="ARBA" id="ARBA00023136"/>
    </source>
</evidence>
<dbReference type="Pfam" id="PF19300">
    <property type="entry name" value="BPD_transp_1_N"/>
    <property type="match status" value="1"/>
</dbReference>
<comment type="subcellular location">
    <subcellularLocation>
        <location evidence="1 7">Cell membrane</location>
        <topology evidence="1 7">Multi-pass membrane protein</topology>
    </subcellularLocation>
</comment>
<evidence type="ECO:0000256" key="4">
    <source>
        <dbReference type="ARBA" id="ARBA00022692"/>
    </source>
</evidence>
<dbReference type="InterPro" id="IPR000515">
    <property type="entry name" value="MetI-like"/>
</dbReference>
<accession>A0A317ZII8</accession>
<dbReference type="RefSeq" id="WP_110129411.1">
    <property type="nucleotide sequence ID" value="NZ_QHJQ01000001.1"/>
</dbReference>
<evidence type="ECO:0000313" key="10">
    <source>
        <dbReference type="Proteomes" id="UP000247099"/>
    </source>
</evidence>
<dbReference type="Gene3D" id="1.10.3720.10">
    <property type="entry name" value="MetI-like"/>
    <property type="match status" value="1"/>
</dbReference>
<dbReference type="Proteomes" id="UP000247099">
    <property type="component" value="Unassembled WGS sequence"/>
</dbReference>
<feature type="transmembrane region" description="Helical" evidence="7">
    <location>
        <begin position="252"/>
        <end position="275"/>
    </location>
</feature>
<dbReference type="AlphaFoldDB" id="A0A317ZII8"/>
<evidence type="ECO:0000256" key="3">
    <source>
        <dbReference type="ARBA" id="ARBA00022475"/>
    </source>
</evidence>
<proteinExistence type="inferred from homology"/>
<dbReference type="OrthoDB" id="9773683at2"/>
<evidence type="ECO:0000313" key="9">
    <source>
        <dbReference type="EMBL" id="PXA05330.1"/>
    </source>
</evidence>
<dbReference type="InterPro" id="IPR045621">
    <property type="entry name" value="BPD_transp_1_N"/>
</dbReference>
<dbReference type="InterPro" id="IPR035906">
    <property type="entry name" value="MetI-like_sf"/>
</dbReference>
<keyword evidence="5 7" id="KW-1133">Transmembrane helix</keyword>
<evidence type="ECO:0000256" key="2">
    <source>
        <dbReference type="ARBA" id="ARBA00022448"/>
    </source>
</evidence>
<feature type="transmembrane region" description="Helical" evidence="7">
    <location>
        <begin position="302"/>
        <end position="325"/>
    </location>
</feature>
<keyword evidence="10" id="KW-1185">Reference proteome</keyword>
<comment type="caution">
    <text evidence="9">The sequence shown here is derived from an EMBL/GenBank/DDBJ whole genome shotgun (WGS) entry which is preliminary data.</text>
</comment>
<protein>
    <submittedName>
        <fullName evidence="9">Peptide ABC transporter permease</fullName>
    </submittedName>
</protein>
<dbReference type="SUPFAM" id="SSF161098">
    <property type="entry name" value="MetI-like"/>
    <property type="match status" value="1"/>
</dbReference>
<evidence type="ECO:0000256" key="5">
    <source>
        <dbReference type="ARBA" id="ARBA00022989"/>
    </source>
</evidence>
<feature type="domain" description="ABC transmembrane type-1" evidence="8">
    <location>
        <begin position="97"/>
        <end position="321"/>
    </location>
</feature>
<dbReference type="GO" id="GO:0055085">
    <property type="term" value="P:transmembrane transport"/>
    <property type="evidence" value="ECO:0007669"/>
    <property type="project" value="InterPro"/>
</dbReference>
<comment type="similarity">
    <text evidence="7">Belongs to the binding-protein-dependent transport system permease family.</text>
</comment>
<evidence type="ECO:0000256" key="7">
    <source>
        <dbReference type="RuleBase" id="RU363032"/>
    </source>
</evidence>
<evidence type="ECO:0000259" key="8">
    <source>
        <dbReference type="PROSITE" id="PS50928"/>
    </source>
</evidence>
<dbReference type="PANTHER" id="PTHR30465:SF0">
    <property type="entry name" value="OLIGOPEPTIDE TRANSPORT SYSTEM PERMEASE PROTEIN APPB"/>
    <property type="match status" value="1"/>
</dbReference>
<dbReference type="InParanoid" id="A0A317ZII8"/>
<dbReference type="PANTHER" id="PTHR30465">
    <property type="entry name" value="INNER MEMBRANE ABC TRANSPORTER"/>
    <property type="match status" value="1"/>
</dbReference>
<feature type="transmembrane region" description="Helical" evidence="7">
    <location>
        <begin position="12"/>
        <end position="32"/>
    </location>
</feature>
<keyword evidence="6 7" id="KW-0472">Membrane</keyword>
<organism evidence="9 10">
    <name type="scientific">Coraliomargarita sinensis</name>
    <dbReference type="NCBI Taxonomy" id="2174842"/>
    <lineage>
        <taxon>Bacteria</taxon>
        <taxon>Pseudomonadati</taxon>
        <taxon>Verrucomicrobiota</taxon>
        <taxon>Opitutia</taxon>
        <taxon>Puniceicoccales</taxon>
        <taxon>Coraliomargaritaceae</taxon>
        <taxon>Coraliomargarita</taxon>
    </lineage>
</organism>
<evidence type="ECO:0000256" key="1">
    <source>
        <dbReference type="ARBA" id="ARBA00004651"/>
    </source>
</evidence>
<reference evidence="9 10" key="1">
    <citation type="submission" date="2018-05" db="EMBL/GenBank/DDBJ databases">
        <title>Coraliomargarita sinensis sp. nov., isolated from a marine solar saltern.</title>
        <authorList>
            <person name="Zhou L.Y."/>
        </authorList>
    </citation>
    <scope>NUCLEOTIDE SEQUENCE [LARGE SCALE GENOMIC DNA]</scope>
    <source>
        <strain evidence="9 10">WN38</strain>
    </source>
</reference>
<keyword evidence="2 7" id="KW-0813">Transport</keyword>